<organism evidence="1 2">
    <name type="scientific">Opisthorchis viverrini</name>
    <name type="common">Southeast Asian liver fluke</name>
    <dbReference type="NCBI Taxonomy" id="6198"/>
    <lineage>
        <taxon>Eukaryota</taxon>
        <taxon>Metazoa</taxon>
        <taxon>Spiralia</taxon>
        <taxon>Lophotrochozoa</taxon>
        <taxon>Platyhelminthes</taxon>
        <taxon>Trematoda</taxon>
        <taxon>Digenea</taxon>
        <taxon>Opisthorchiida</taxon>
        <taxon>Opisthorchiata</taxon>
        <taxon>Opisthorchiidae</taxon>
        <taxon>Opisthorchis</taxon>
    </lineage>
</organism>
<evidence type="ECO:0000313" key="2">
    <source>
        <dbReference type="Proteomes" id="UP000054324"/>
    </source>
</evidence>
<name>A0A074ZH25_OPIVI</name>
<dbReference type="CTD" id="20320406"/>
<dbReference type="KEGG" id="ovi:T265_06224"/>
<dbReference type="EMBL" id="KL596744">
    <property type="protein sequence ID" value="KER26581.1"/>
    <property type="molecule type" value="Genomic_DNA"/>
</dbReference>
<proteinExistence type="predicted"/>
<dbReference type="GeneID" id="20320406"/>
<dbReference type="Proteomes" id="UP000054324">
    <property type="component" value="Unassembled WGS sequence"/>
</dbReference>
<dbReference type="AlphaFoldDB" id="A0A074ZH25"/>
<reference evidence="1 2" key="1">
    <citation type="submission" date="2013-11" db="EMBL/GenBank/DDBJ databases">
        <title>Opisthorchis viverrini - life in the bile duct.</title>
        <authorList>
            <person name="Young N.D."/>
            <person name="Nagarajan N."/>
            <person name="Lin S.J."/>
            <person name="Korhonen P.K."/>
            <person name="Jex A.R."/>
            <person name="Hall R.S."/>
            <person name="Safavi-Hemami H."/>
            <person name="Kaewkong W."/>
            <person name="Bertrand D."/>
            <person name="Gao S."/>
            <person name="Seet Q."/>
            <person name="Wongkham S."/>
            <person name="Teh B.T."/>
            <person name="Wongkham C."/>
            <person name="Intapan P.M."/>
            <person name="Maleewong W."/>
            <person name="Yang X."/>
            <person name="Hu M."/>
            <person name="Wang Z."/>
            <person name="Hofmann A."/>
            <person name="Sternberg P.W."/>
            <person name="Tan P."/>
            <person name="Wang J."/>
            <person name="Gasser R.B."/>
        </authorList>
    </citation>
    <scope>NUCLEOTIDE SEQUENCE [LARGE SCALE GENOMIC DNA]</scope>
</reference>
<accession>A0A074ZH25</accession>
<gene>
    <name evidence="1" type="ORF">T265_06224</name>
</gene>
<dbReference type="RefSeq" id="XP_009169696.1">
    <property type="nucleotide sequence ID" value="XM_009171432.1"/>
</dbReference>
<sequence>MRSLRRSNPELGVWTLKFPSHRGFNQTQRRVVGTLTGNESSFMDRTKLLIRLMNTLRQPTTGSALLGAVLETYVEPRLDYFRDVQSFAHQLGFHERLN</sequence>
<protein>
    <submittedName>
        <fullName evidence="1">Uncharacterized protein</fullName>
    </submittedName>
</protein>
<keyword evidence="2" id="KW-1185">Reference proteome</keyword>
<evidence type="ECO:0000313" key="1">
    <source>
        <dbReference type="EMBL" id="KER26581.1"/>
    </source>
</evidence>